<name>A0AA35Z2V5_LACSI</name>
<keyword evidence="2" id="KW-0812">Transmembrane</keyword>
<keyword evidence="4" id="KW-1185">Reference proteome</keyword>
<evidence type="ECO:0000313" key="3">
    <source>
        <dbReference type="EMBL" id="CAI9284643.1"/>
    </source>
</evidence>
<feature type="transmembrane region" description="Helical" evidence="2">
    <location>
        <begin position="13"/>
        <end position="32"/>
    </location>
</feature>
<dbReference type="Proteomes" id="UP001177003">
    <property type="component" value="Chromosome 5"/>
</dbReference>
<dbReference type="AlphaFoldDB" id="A0AA35Z2V5"/>
<gene>
    <name evidence="3" type="ORF">LSALG_LOCUS24159</name>
</gene>
<accession>A0AA35Z2V5</accession>
<feature type="region of interest" description="Disordered" evidence="1">
    <location>
        <begin position="40"/>
        <end position="119"/>
    </location>
</feature>
<organism evidence="3 4">
    <name type="scientific">Lactuca saligna</name>
    <name type="common">Willowleaf lettuce</name>
    <dbReference type="NCBI Taxonomy" id="75948"/>
    <lineage>
        <taxon>Eukaryota</taxon>
        <taxon>Viridiplantae</taxon>
        <taxon>Streptophyta</taxon>
        <taxon>Embryophyta</taxon>
        <taxon>Tracheophyta</taxon>
        <taxon>Spermatophyta</taxon>
        <taxon>Magnoliopsida</taxon>
        <taxon>eudicotyledons</taxon>
        <taxon>Gunneridae</taxon>
        <taxon>Pentapetalae</taxon>
        <taxon>asterids</taxon>
        <taxon>campanulids</taxon>
        <taxon>Asterales</taxon>
        <taxon>Asteraceae</taxon>
        <taxon>Cichorioideae</taxon>
        <taxon>Cichorieae</taxon>
        <taxon>Lactucinae</taxon>
        <taxon>Lactuca</taxon>
    </lineage>
</organism>
<reference evidence="3" key="1">
    <citation type="submission" date="2023-04" db="EMBL/GenBank/DDBJ databases">
        <authorList>
            <person name="Vijverberg K."/>
            <person name="Xiong W."/>
            <person name="Schranz E."/>
        </authorList>
    </citation>
    <scope>NUCLEOTIDE SEQUENCE</scope>
</reference>
<dbReference type="EMBL" id="OX465081">
    <property type="protein sequence ID" value="CAI9284643.1"/>
    <property type="molecule type" value="Genomic_DNA"/>
</dbReference>
<evidence type="ECO:0000313" key="4">
    <source>
        <dbReference type="Proteomes" id="UP001177003"/>
    </source>
</evidence>
<keyword evidence="2" id="KW-0472">Membrane</keyword>
<evidence type="ECO:0000256" key="2">
    <source>
        <dbReference type="SAM" id="Phobius"/>
    </source>
</evidence>
<evidence type="ECO:0000256" key="1">
    <source>
        <dbReference type="SAM" id="MobiDB-lite"/>
    </source>
</evidence>
<keyword evidence="2" id="KW-1133">Transmembrane helix</keyword>
<sequence length="119" mass="13048">MNPFEGGDNPSDAAWSLCALLFYFASVTYMFVESLEGDGSWSVASSSKEERVILDDSDPINTPEIEDTDEEPNYTLAKHPLETSLSPDYTSAGLELISSEYEPNEDREDIATSPEASPT</sequence>
<proteinExistence type="predicted"/>
<protein>
    <submittedName>
        <fullName evidence="3">Uncharacterized protein</fullName>
    </submittedName>
</protein>